<dbReference type="PANTHER" id="PTHR10491:SF4">
    <property type="entry name" value="METHIONINE ADENOSYLTRANSFERASE 2 SUBUNIT BETA"/>
    <property type="match status" value="1"/>
</dbReference>
<proteinExistence type="predicted"/>
<dbReference type="AlphaFoldDB" id="A0A0F9NPC4"/>
<reference evidence="2" key="1">
    <citation type="journal article" date="2015" name="Nature">
        <title>Complex archaea that bridge the gap between prokaryotes and eukaryotes.</title>
        <authorList>
            <person name="Spang A."/>
            <person name="Saw J.H."/>
            <person name="Jorgensen S.L."/>
            <person name="Zaremba-Niedzwiedzka K."/>
            <person name="Martijn J."/>
            <person name="Lind A.E."/>
            <person name="van Eijk R."/>
            <person name="Schleper C."/>
            <person name="Guy L."/>
            <person name="Ettema T.J."/>
        </authorList>
    </citation>
    <scope>NUCLEOTIDE SEQUENCE</scope>
</reference>
<evidence type="ECO:0000259" key="1">
    <source>
        <dbReference type="Pfam" id="PF04321"/>
    </source>
</evidence>
<dbReference type="EMBL" id="LAZR01003872">
    <property type="protein sequence ID" value="KKN13902.1"/>
    <property type="molecule type" value="Genomic_DNA"/>
</dbReference>
<organism evidence="2">
    <name type="scientific">marine sediment metagenome</name>
    <dbReference type="NCBI Taxonomy" id="412755"/>
    <lineage>
        <taxon>unclassified sequences</taxon>
        <taxon>metagenomes</taxon>
        <taxon>ecological metagenomes</taxon>
    </lineage>
</organism>
<dbReference type="CDD" id="cd05254">
    <property type="entry name" value="dTDP_HR_like_SDR_e"/>
    <property type="match status" value="1"/>
</dbReference>
<dbReference type="Gene3D" id="3.40.50.720">
    <property type="entry name" value="NAD(P)-binding Rossmann-like Domain"/>
    <property type="match status" value="1"/>
</dbReference>
<protein>
    <recommendedName>
        <fullName evidence="1">RmlD-like substrate binding domain-containing protein</fullName>
    </recommendedName>
</protein>
<gene>
    <name evidence="2" type="ORF">LCGC14_1001710</name>
</gene>
<dbReference type="GO" id="GO:0019305">
    <property type="term" value="P:dTDP-rhamnose biosynthetic process"/>
    <property type="evidence" value="ECO:0007669"/>
    <property type="project" value="TreeGrafter"/>
</dbReference>
<dbReference type="PANTHER" id="PTHR10491">
    <property type="entry name" value="DTDP-4-DEHYDRORHAMNOSE REDUCTASE"/>
    <property type="match status" value="1"/>
</dbReference>
<name>A0A0F9NPC4_9ZZZZ</name>
<dbReference type="GO" id="GO:0008831">
    <property type="term" value="F:dTDP-4-dehydrorhamnose reductase activity"/>
    <property type="evidence" value="ECO:0007669"/>
    <property type="project" value="TreeGrafter"/>
</dbReference>
<comment type="caution">
    <text evidence="2">The sequence shown here is derived from an EMBL/GenBank/DDBJ whole genome shotgun (WGS) entry which is preliminary data.</text>
</comment>
<dbReference type="InterPro" id="IPR036291">
    <property type="entry name" value="NAD(P)-bd_dom_sf"/>
</dbReference>
<dbReference type="Pfam" id="PF04321">
    <property type="entry name" value="RmlD_sub_bind"/>
    <property type="match status" value="1"/>
</dbReference>
<feature type="domain" description="RmlD-like substrate binding" evidence="1">
    <location>
        <begin position="3"/>
        <end position="240"/>
    </location>
</feature>
<sequence length="283" mass="32726">MKQIMVLGSSGMAGHTIYNYLSSLNKYRVFDASRTIINKKTILIDVENQMELSKFITYDLFKRKIDIVINCIGLLVKDCEENPAKASYINSYFPHLLELVTKKSNIKIVHLSTDCVFSGNNGNYFDFENPDAIDFYGKSKALGEINNNKDLTIRMSIIGRELKKNGTGLFEWFMRQTGRVRGYTNAIWSGITTLELAKAIEQIIDSPFNLTGLYQLAPNYSISKFDLLNLINKVWERKDIKIIPDYIKSIDKSLINTYHTKFTYNFPESYEQMLKEYRAYLNE</sequence>
<dbReference type="GO" id="GO:0005829">
    <property type="term" value="C:cytosol"/>
    <property type="evidence" value="ECO:0007669"/>
    <property type="project" value="TreeGrafter"/>
</dbReference>
<evidence type="ECO:0000313" key="2">
    <source>
        <dbReference type="EMBL" id="KKN13902.1"/>
    </source>
</evidence>
<dbReference type="SUPFAM" id="SSF51735">
    <property type="entry name" value="NAD(P)-binding Rossmann-fold domains"/>
    <property type="match status" value="1"/>
</dbReference>
<dbReference type="InterPro" id="IPR005913">
    <property type="entry name" value="dTDP_dehydrorham_reduct"/>
</dbReference>
<accession>A0A0F9NPC4</accession>
<dbReference type="InterPro" id="IPR029903">
    <property type="entry name" value="RmlD-like-bd"/>
</dbReference>